<sequence>MMISRWIDRLAPPSILIASLSLLGPAYSTARGQWLVSPGWEYGYGTPFGGYGYGFGPTYAGVGYGVGAPFGGFPGYGHGYGIYPGAFSVLNQPDIRSGLAYNALATGRASHYAYPDGPFGGYGVGPYGYAGAAYSNPYFASGLTPLAVQAARDELLLRRAGQPIRFQIQLPPRAGPVD</sequence>
<accession>A0A518HCI4</accession>
<dbReference type="RefSeq" id="WP_145277180.1">
    <property type="nucleotide sequence ID" value="NZ_CP036426.1"/>
</dbReference>
<gene>
    <name evidence="1" type="ORF">ElP_65290</name>
</gene>
<keyword evidence="2" id="KW-1185">Reference proteome</keyword>
<protein>
    <submittedName>
        <fullName evidence="1">Uncharacterized protein</fullName>
    </submittedName>
</protein>
<name>A0A518HCI4_9BACT</name>
<dbReference type="OrthoDB" id="9997833at2"/>
<evidence type="ECO:0000313" key="2">
    <source>
        <dbReference type="Proteomes" id="UP000317835"/>
    </source>
</evidence>
<dbReference type="Proteomes" id="UP000317835">
    <property type="component" value="Chromosome"/>
</dbReference>
<reference evidence="1 2" key="1">
    <citation type="submission" date="2019-02" db="EMBL/GenBank/DDBJ databases">
        <title>Deep-cultivation of Planctomycetes and their phenomic and genomic characterization uncovers novel biology.</title>
        <authorList>
            <person name="Wiegand S."/>
            <person name="Jogler M."/>
            <person name="Boedeker C."/>
            <person name="Pinto D."/>
            <person name="Vollmers J."/>
            <person name="Rivas-Marin E."/>
            <person name="Kohn T."/>
            <person name="Peeters S.H."/>
            <person name="Heuer A."/>
            <person name="Rast P."/>
            <person name="Oberbeckmann S."/>
            <person name="Bunk B."/>
            <person name="Jeske O."/>
            <person name="Meyerdierks A."/>
            <person name="Storesund J.E."/>
            <person name="Kallscheuer N."/>
            <person name="Luecker S."/>
            <person name="Lage O.M."/>
            <person name="Pohl T."/>
            <person name="Merkel B.J."/>
            <person name="Hornburger P."/>
            <person name="Mueller R.-W."/>
            <person name="Bruemmer F."/>
            <person name="Labrenz M."/>
            <person name="Spormann A.M."/>
            <person name="Op den Camp H."/>
            <person name="Overmann J."/>
            <person name="Amann R."/>
            <person name="Jetten M.S.M."/>
            <person name="Mascher T."/>
            <person name="Medema M.H."/>
            <person name="Devos D.P."/>
            <person name="Kaster A.-K."/>
            <person name="Ovreas L."/>
            <person name="Rohde M."/>
            <person name="Galperin M.Y."/>
            <person name="Jogler C."/>
        </authorList>
    </citation>
    <scope>NUCLEOTIDE SEQUENCE [LARGE SCALE GENOMIC DNA]</scope>
    <source>
        <strain evidence="1 2">ElP</strain>
    </source>
</reference>
<proteinExistence type="predicted"/>
<organism evidence="1 2">
    <name type="scientific">Tautonia plasticadhaerens</name>
    <dbReference type="NCBI Taxonomy" id="2527974"/>
    <lineage>
        <taxon>Bacteria</taxon>
        <taxon>Pseudomonadati</taxon>
        <taxon>Planctomycetota</taxon>
        <taxon>Planctomycetia</taxon>
        <taxon>Isosphaerales</taxon>
        <taxon>Isosphaeraceae</taxon>
        <taxon>Tautonia</taxon>
    </lineage>
</organism>
<dbReference type="EMBL" id="CP036426">
    <property type="protein sequence ID" value="QDV38574.1"/>
    <property type="molecule type" value="Genomic_DNA"/>
</dbReference>
<dbReference type="KEGG" id="tpla:ElP_65290"/>
<evidence type="ECO:0000313" key="1">
    <source>
        <dbReference type="EMBL" id="QDV38574.1"/>
    </source>
</evidence>
<dbReference type="AlphaFoldDB" id="A0A518HCI4"/>